<sequence length="82" mass="9342">MSLHSTLLTFHQLWLGIAIYSGFLIVAIIAMPWRLWLQNNTWQQVTFASSVALLVLWLIHKDIMPGLSFHFLGMVAYTLVVG</sequence>
<dbReference type="Proteomes" id="UP000690515">
    <property type="component" value="Unassembled WGS sequence"/>
</dbReference>
<name>A0ABS5ZJ47_9GAMM</name>
<evidence type="ECO:0000256" key="1">
    <source>
        <dbReference type="SAM" id="Phobius"/>
    </source>
</evidence>
<keyword evidence="1" id="KW-1133">Transmembrane helix</keyword>
<organism evidence="2 3">
    <name type="scientific">Zooshikella harenae</name>
    <dbReference type="NCBI Taxonomy" id="2827238"/>
    <lineage>
        <taxon>Bacteria</taxon>
        <taxon>Pseudomonadati</taxon>
        <taxon>Pseudomonadota</taxon>
        <taxon>Gammaproteobacteria</taxon>
        <taxon>Oceanospirillales</taxon>
        <taxon>Zooshikellaceae</taxon>
        <taxon>Zooshikella</taxon>
    </lineage>
</organism>
<accession>A0ABS5ZJ47</accession>
<feature type="transmembrane region" description="Helical" evidence="1">
    <location>
        <begin position="12"/>
        <end position="35"/>
    </location>
</feature>
<evidence type="ECO:0000313" key="3">
    <source>
        <dbReference type="Proteomes" id="UP000690515"/>
    </source>
</evidence>
<reference evidence="2 3" key="1">
    <citation type="submission" date="2021-04" db="EMBL/GenBank/DDBJ databases">
        <authorList>
            <person name="Pira H."/>
            <person name="Risdian C."/>
            <person name="Wink J."/>
        </authorList>
    </citation>
    <scope>NUCLEOTIDE SEQUENCE [LARGE SCALE GENOMIC DNA]</scope>
    <source>
        <strain evidence="2 3">WH53</strain>
    </source>
</reference>
<proteinExistence type="predicted"/>
<keyword evidence="3" id="KW-1185">Reference proteome</keyword>
<protein>
    <submittedName>
        <fullName evidence="2">Uncharacterized protein</fullName>
    </submittedName>
</protein>
<feature type="non-terminal residue" evidence="2">
    <location>
        <position position="82"/>
    </location>
</feature>
<dbReference type="EMBL" id="JAGSOY010000154">
    <property type="protein sequence ID" value="MBU2714109.1"/>
    <property type="molecule type" value="Genomic_DNA"/>
</dbReference>
<comment type="caution">
    <text evidence="2">The sequence shown here is derived from an EMBL/GenBank/DDBJ whole genome shotgun (WGS) entry which is preliminary data.</text>
</comment>
<keyword evidence="1" id="KW-0472">Membrane</keyword>
<gene>
    <name evidence="2" type="ORF">KCG35_23950</name>
</gene>
<evidence type="ECO:0000313" key="2">
    <source>
        <dbReference type="EMBL" id="MBU2714109.1"/>
    </source>
</evidence>
<keyword evidence="1" id="KW-0812">Transmembrane</keyword>